<protein>
    <submittedName>
        <fullName evidence="2">Colanic acid biosynthesis protein wcaM</fullName>
    </submittedName>
</protein>
<feature type="signal peptide" evidence="1">
    <location>
        <begin position="1"/>
        <end position="31"/>
    </location>
</feature>
<organism evidence="2 3">
    <name type="scientific">Salmonella enterica I</name>
    <dbReference type="NCBI Taxonomy" id="59201"/>
    <lineage>
        <taxon>Bacteria</taxon>
        <taxon>Pseudomonadati</taxon>
        <taxon>Pseudomonadota</taxon>
        <taxon>Gammaproteobacteria</taxon>
        <taxon>Enterobacterales</taxon>
        <taxon>Enterobacteriaceae</taxon>
        <taxon>Salmonella</taxon>
    </lineage>
</organism>
<dbReference type="InterPro" id="IPR006311">
    <property type="entry name" value="TAT_signal"/>
</dbReference>
<evidence type="ECO:0000256" key="1">
    <source>
        <dbReference type="SAM" id="SignalP"/>
    </source>
</evidence>
<gene>
    <name evidence="2" type="ORF">NCTC129_05760</name>
</gene>
<dbReference type="PROSITE" id="PS51318">
    <property type="entry name" value="TAT"/>
    <property type="match status" value="1"/>
</dbReference>
<sequence>MPATKFSRRTLLTAGSALAVLPFLRALPVQAREPRETVDIKDYPSDDGIASFKQAFADGQTVVVPPGWVCENINAAITIPAGKTLRVQGAVRGNGRGRFILQDGVSGGGEQGGSLHNVTLDVRGSDCVIKGVAMSGFGPVAQIFIGGKEPQVMRNLIIDDITVTTPTTPFSARDFITKWTARGLRIAALAICRGTPLSGMSRFTTATS</sequence>
<proteinExistence type="predicted"/>
<dbReference type="SUPFAM" id="SSF51126">
    <property type="entry name" value="Pectin lyase-like"/>
    <property type="match status" value="1"/>
</dbReference>
<reference evidence="2 3" key="1">
    <citation type="submission" date="2018-12" db="EMBL/GenBank/DDBJ databases">
        <authorList>
            <consortium name="Pathogen Informatics"/>
        </authorList>
    </citation>
    <scope>NUCLEOTIDE SEQUENCE [LARGE SCALE GENOMIC DNA]</scope>
    <source>
        <strain evidence="2 3">NCTC129</strain>
    </source>
</reference>
<dbReference type="Proteomes" id="UP000282086">
    <property type="component" value="Chromosome"/>
</dbReference>
<dbReference type="EMBL" id="LR134140">
    <property type="protein sequence ID" value="VDZ99449.1"/>
    <property type="molecule type" value="Genomic_DNA"/>
</dbReference>
<dbReference type="AlphaFoldDB" id="A0A447N831"/>
<accession>A0A447N831</accession>
<evidence type="ECO:0000313" key="3">
    <source>
        <dbReference type="Proteomes" id="UP000282086"/>
    </source>
</evidence>
<feature type="chain" id="PRO_5019412371" evidence="1">
    <location>
        <begin position="32"/>
        <end position="208"/>
    </location>
</feature>
<evidence type="ECO:0000313" key="2">
    <source>
        <dbReference type="EMBL" id="VDZ99449.1"/>
    </source>
</evidence>
<dbReference type="InterPro" id="IPR011050">
    <property type="entry name" value="Pectin_lyase_fold/virulence"/>
</dbReference>
<keyword evidence="1" id="KW-0732">Signal</keyword>
<name>A0A447N831_SALET</name>